<dbReference type="Pfam" id="PF09391">
    <property type="entry name" value="DUF2000"/>
    <property type="match status" value="1"/>
</dbReference>
<dbReference type="Proteomes" id="UP000317940">
    <property type="component" value="Unassembled WGS sequence"/>
</dbReference>
<dbReference type="Gene3D" id="3.40.1490.10">
    <property type="entry name" value="Bit1"/>
    <property type="match status" value="1"/>
</dbReference>
<evidence type="ECO:0008006" key="3">
    <source>
        <dbReference type="Google" id="ProtNLM"/>
    </source>
</evidence>
<dbReference type="RefSeq" id="WP_145909431.1">
    <property type="nucleotide sequence ID" value="NZ_BAAAMZ010000001.1"/>
</dbReference>
<dbReference type="InterPro" id="IPR018988">
    <property type="entry name" value="DUF2000"/>
</dbReference>
<gene>
    <name evidence="1" type="ORF">FHX73_13252</name>
</gene>
<dbReference type="EMBL" id="VIWT01000003">
    <property type="protein sequence ID" value="TWF90208.1"/>
    <property type="molecule type" value="Genomic_DNA"/>
</dbReference>
<comment type="caution">
    <text evidence="1">The sequence shown here is derived from an EMBL/GenBank/DDBJ whole genome shotgun (WGS) entry which is preliminary data.</text>
</comment>
<reference evidence="1 2" key="1">
    <citation type="submission" date="2019-06" db="EMBL/GenBank/DDBJ databases">
        <title>Sequencing the genomes of 1000 actinobacteria strains.</title>
        <authorList>
            <person name="Klenk H.-P."/>
        </authorList>
    </citation>
    <scope>NUCLEOTIDE SEQUENCE [LARGE SCALE GENOMIC DNA]</scope>
    <source>
        <strain evidence="1 2">DSM 44826</strain>
    </source>
</reference>
<dbReference type="PIRSF" id="PIRSF033736">
    <property type="entry name" value="UCP033763"/>
    <property type="match status" value="1"/>
</dbReference>
<dbReference type="InterPro" id="IPR023476">
    <property type="entry name" value="Pep_tRNA_hydro_II_dom_sf"/>
</dbReference>
<keyword evidence="2" id="KW-1185">Reference proteome</keyword>
<dbReference type="OrthoDB" id="3692042at2"/>
<proteinExistence type="predicted"/>
<sequence>MSQNYDKCAIVIDRDLATGLAMNTVAALSLSVGRFVDGIIGDEVKDGDGRSHTGITAIPLPILKGTAEDLRDLVLRAAALPEVFVVDFTAVAQSSRTYDEYTQRTAELPTEELPYIGVAVCGTKAAVNKLTGSLPLYR</sequence>
<evidence type="ECO:0000313" key="1">
    <source>
        <dbReference type="EMBL" id="TWF90208.1"/>
    </source>
</evidence>
<protein>
    <recommendedName>
        <fullName evidence="3">DUF2000 domain-containing protein</fullName>
    </recommendedName>
</protein>
<evidence type="ECO:0000313" key="2">
    <source>
        <dbReference type="Proteomes" id="UP000317940"/>
    </source>
</evidence>
<dbReference type="AlphaFoldDB" id="A0A561TSX3"/>
<dbReference type="InterPro" id="IPR017021">
    <property type="entry name" value="UCP033763"/>
</dbReference>
<name>A0A561TSX3_9ACTN</name>
<dbReference type="SUPFAM" id="SSF102462">
    <property type="entry name" value="Peptidyl-tRNA hydrolase II"/>
    <property type="match status" value="1"/>
</dbReference>
<accession>A0A561TSX3</accession>
<organism evidence="1 2">
    <name type="scientific">Kitasatospora viridis</name>
    <dbReference type="NCBI Taxonomy" id="281105"/>
    <lineage>
        <taxon>Bacteria</taxon>
        <taxon>Bacillati</taxon>
        <taxon>Actinomycetota</taxon>
        <taxon>Actinomycetes</taxon>
        <taxon>Kitasatosporales</taxon>
        <taxon>Streptomycetaceae</taxon>
        <taxon>Kitasatospora</taxon>
    </lineage>
</organism>